<dbReference type="InterPro" id="IPR037883">
    <property type="entry name" value="Knr4/Smi1-like_sf"/>
</dbReference>
<dbReference type="SUPFAM" id="SSF160631">
    <property type="entry name" value="SMI1/KNR4-like"/>
    <property type="match status" value="1"/>
</dbReference>
<evidence type="ECO:0000313" key="1">
    <source>
        <dbReference type="EMBL" id="ROW58529.1"/>
    </source>
</evidence>
<dbReference type="AlphaFoldDB" id="A0A423XQ72"/>
<dbReference type="Gene3D" id="3.40.1580.10">
    <property type="entry name" value="SMI1/KNR4-like"/>
    <property type="match status" value="1"/>
</dbReference>
<reference evidence="1 2" key="1">
    <citation type="journal article" date="2018" name="Front. Microbiol.">
        <title>An Investigation of an Acute Gastroenteritis Outbreak: Cronobacter sakazakii, a Potential Cause of Food-Borne Illness.</title>
        <authorList>
            <person name="Yong W."/>
            <person name="Guo B."/>
            <person name="Shi X."/>
            <person name="Cheng T."/>
            <person name="Chen M."/>
            <person name="Jiang X."/>
            <person name="Ye Y."/>
            <person name="Wang J."/>
            <person name="Xie G."/>
            <person name="Ding J."/>
        </authorList>
    </citation>
    <scope>NUCLEOTIDE SEQUENCE [LARGE SCALE GENOMIC DNA]</scope>
    <source>
        <strain evidence="1 2">S1</strain>
    </source>
</reference>
<protein>
    <submittedName>
        <fullName evidence="1">Nuclease</fullName>
    </submittedName>
</protein>
<dbReference type="RefSeq" id="WP_123949106.1">
    <property type="nucleotide sequence ID" value="NZ_JASDAG010000009.1"/>
</dbReference>
<sequence length="178" mass="20028">MLLTVSAIEKKLHEKLAPFSGEMDDLILKKRNSPLANLAKLESELNVKICNDFLSFLNTYDLDNFSLGNVAFGSGENYINTLLELNKNNDFNHWWVGNKKPEGVILIAISDPYTILLNNNDNKVYGITVESYQYQENEISKNFELFVRGVGTLFLKEGTASEIAVAVGAVNQDFWQSL</sequence>
<comment type="caution">
    <text evidence="1">The sequence shown here is derived from an EMBL/GenBank/DDBJ whole genome shotgun (WGS) entry which is preliminary data.</text>
</comment>
<dbReference type="EMBL" id="PQJL01000034">
    <property type="protein sequence ID" value="ROW58529.1"/>
    <property type="molecule type" value="Genomic_DNA"/>
</dbReference>
<accession>A0A423XQ72</accession>
<evidence type="ECO:0000313" key="2">
    <source>
        <dbReference type="Proteomes" id="UP000285793"/>
    </source>
</evidence>
<organism evidence="1 2">
    <name type="scientific">Cronobacter malonaticus</name>
    <dbReference type="NCBI Taxonomy" id="413503"/>
    <lineage>
        <taxon>Bacteria</taxon>
        <taxon>Pseudomonadati</taxon>
        <taxon>Pseudomonadota</taxon>
        <taxon>Gammaproteobacteria</taxon>
        <taxon>Enterobacterales</taxon>
        <taxon>Enterobacteriaceae</taxon>
        <taxon>Cronobacter</taxon>
    </lineage>
</organism>
<proteinExistence type="predicted"/>
<name>A0A423XQ72_9ENTR</name>
<dbReference type="Proteomes" id="UP000285793">
    <property type="component" value="Unassembled WGS sequence"/>
</dbReference>
<gene>
    <name evidence="1" type="ORF">C3E80_20875</name>
</gene>